<proteinExistence type="predicted"/>
<dbReference type="Proteomes" id="UP000233837">
    <property type="component" value="Unassembled WGS sequence"/>
</dbReference>
<evidence type="ECO:0000313" key="1">
    <source>
        <dbReference type="EMBL" id="PKU69403.1"/>
    </source>
</evidence>
<accession>A0A2I0W156</accession>
<dbReference type="EMBL" id="KZ503038">
    <property type="protein sequence ID" value="PKU69403.1"/>
    <property type="molecule type" value="Genomic_DNA"/>
</dbReference>
<organism evidence="1 2">
    <name type="scientific">Dendrobium catenatum</name>
    <dbReference type="NCBI Taxonomy" id="906689"/>
    <lineage>
        <taxon>Eukaryota</taxon>
        <taxon>Viridiplantae</taxon>
        <taxon>Streptophyta</taxon>
        <taxon>Embryophyta</taxon>
        <taxon>Tracheophyta</taxon>
        <taxon>Spermatophyta</taxon>
        <taxon>Magnoliopsida</taxon>
        <taxon>Liliopsida</taxon>
        <taxon>Asparagales</taxon>
        <taxon>Orchidaceae</taxon>
        <taxon>Epidendroideae</taxon>
        <taxon>Malaxideae</taxon>
        <taxon>Dendrobiinae</taxon>
        <taxon>Dendrobium</taxon>
    </lineage>
</organism>
<protein>
    <submittedName>
        <fullName evidence="1">Uncharacterized protein</fullName>
    </submittedName>
</protein>
<evidence type="ECO:0000313" key="2">
    <source>
        <dbReference type="Proteomes" id="UP000233837"/>
    </source>
</evidence>
<reference evidence="1 2" key="1">
    <citation type="journal article" date="2016" name="Sci. Rep.">
        <title>The Dendrobium catenatum Lindl. genome sequence provides insights into polysaccharide synthase, floral development and adaptive evolution.</title>
        <authorList>
            <person name="Zhang G.Q."/>
            <person name="Xu Q."/>
            <person name="Bian C."/>
            <person name="Tsai W.C."/>
            <person name="Yeh C.M."/>
            <person name="Liu K.W."/>
            <person name="Yoshida K."/>
            <person name="Zhang L.S."/>
            <person name="Chang S.B."/>
            <person name="Chen F."/>
            <person name="Shi Y."/>
            <person name="Su Y.Y."/>
            <person name="Zhang Y.Q."/>
            <person name="Chen L.J."/>
            <person name="Yin Y."/>
            <person name="Lin M."/>
            <person name="Huang H."/>
            <person name="Deng H."/>
            <person name="Wang Z.W."/>
            <person name="Zhu S.L."/>
            <person name="Zhao X."/>
            <person name="Deng C."/>
            <person name="Niu S.C."/>
            <person name="Huang J."/>
            <person name="Wang M."/>
            <person name="Liu G.H."/>
            <person name="Yang H.J."/>
            <person name="Xiao X.J."/>
            <person name="Hsiao Y.Y."/>
            <person name="Wu W.L."/>
            <person name="Chen Y.Y."/>
            <person name="Mitsuda N."/>
            <person name="Ohme-Takagi M."/>
            <person name="Luo Y.B."/>
            <person name="Van de Peer Y."/>
            <person name="Liu Z.J."/>
        </authorList>
    </citation>
    <scope>NUCLEOTIDE SEQUENCE [LARGE SCALE GENOMIC DNA]</scope>
    <source>
        <tissue evidence="1">The whole plant</tissue>
    </source>
</reference>
<reference evidence="1 2" key="2">
    <citation type="journal article" date="2017" name="Nature">
        <title>The Apostasia genome and the evolution of orchids.</title>
        <authorList>
            <person name="Zhang G.Q."/>
            <person name="Liu K.W."/>
            <person name="Li Z."/>
            <person name="Lohaus R."/>
            <person name="Hsiao Y.Y."/>
            <person name="Niu S.C."/>
            <person name="Wang J.Y."/>
            <person name="Lin Y.C."/>
            <person name="Xu Q."/>
            <person name="Chen L.J."/>
            <person name="Yoshida K."/>
            <person name="Fujiwara S."/>
            <person name="Wang Z.W."/>
            <person name="Zhang Y.Q."/>
            <person name="Mitsuda N."/>
            <person name="Wang M."/>
            <person name="Liu G.H."/>
            <person name="Pecoraro L."/>
            <person name="Huang H.X."/>
            <person name="Xiao X.J."/>
            <person name="Lin M."/>
            <person name="Wu X.Y."/>
            <person name="Wu W.L."/>
            <person name="Chen Y.Y."/>
            <person name="Chang S.B."/>
            <person name="Sakamoto S."/>
            <person name="Ohme-Takagi M."/>
            <person name="Yagi M."/>
            <person name="Zeng S.J."/>
            <person name="Shen C.Y."/>
            <person name="Yeh C.M."/>
            <person name="Luo Y.B."/>
            <person name="Tsai W.C."/>
            <person name="Van de Peer Y."/>
            <person name="Liu Z.J."/>
        </authorList>
    </citation>
    <scope>NUCLEOTIDE SEQUENCE [LARGE SCALE GENOMIC DNA]</scope>
    <source>
        <tissue evidence="1">The whole plant</tissue>
    </source>
</reference>
<gene>
    <name evidence="1" type="ORF">MA16_Dca025263</name>
</gene>
<keyword evidence="2" id="KW-1185">Reference proteome</keyword>
<name>A0A2I0W156_9ASPA</name>
<sequence length="63" mass="6939">MCLHISILLSKAKEFVAPYQLPSVILDVEEQRLCNYELGAKVLGRSRNSTNPAALGHQLDDDG</sequence>
<dbReference type="AlphaFoldDB" id="A0A2I0W156"/>